<dbReference type="GO" id="GO:0051015">
    <property type="term" value="F:actin filament binding"/>
    <property type="evidence" value="ECO:0007669"/>
    <property type="project" value="InterPro"/>
</dbReference>
<organism evidence="3 4">
    <name type="scientific">Accipiter nisus</name>
    <name type="common">Eurasian sparrowhawk</name>
    <dbReference type="NCBI Taxonomy" id="211598"/>
    <lineage>
        <taxon>Eukaryota</taxon>
        <taxon>Metazoa</taxon>
        <taxon>Chordata</taxon>
        <taxon>Craniata</taxon>
        <taxon>Vertebrata</taxon>
        <taxon>Euteleostomi</taxon>
        <taxon>Archelosauria</taxon>
        <taxon>Archosauria</taxon>
        <taxon>Dinosauria</taxon>
        <taxon>Saurischia</taxon>
        <taxon>Theropoda</taxon>
        <taxon>Coelurosauria</taxon>
        <taxon>Aves</taxon>
        <taxon>Neognathae</taxon>
        <taxon>Neoaves</taxon>
        <taxon>Telluraves</taxon>
        <taxon>Accipitrimorphae</taxon>
        <taxon>Accipitriformes</taxon>
        <taxon>Accipitridae</taxon>
        <taxon>Accipitrinae</taxon>
        <taxon>Accipiter</taxon>
    </lineage>
</organism>
<dbReference type="SMART" id="SM00227">
    <property type="entry name" value="NEBU"/>
    <property type="match status" value="32"/>
</dbReference>
<evidence type="ECO:0000256" key="2">
    <source>
        <dbReference type="ARBA" id="ARBA00023203"/>
    </source>
</evidence>
<dbReference type="PANTHER" id="PTHR11039">
    <property type="entry name" value="NEBULIN"/>
    <property type="match status" value="1"/>
</dbReference>
<keyword evidence="2" id="KW-0009">Actin-binding</keyword>
<dbReference type="Proteomes" id="UP000694541">
    <property type="component" value="Unplaced"/>
</dbReference>
<dbReference type="PROSITE" id="PS51216">
    <property type="entry name" value="NEBULIN"/>
    <property type="match status" value="14"/>
</dbReference>
<dbReference type="PANTHER" id="PTHR11039:SF65">
    <property type="entry name" value="NEBULIN"/>
    <property type="match status" value="1"/>
</dbReference>
<accession>A0A8B9N098</accession>
<keyword evidence="4" id="KW-1185">Reference proteome</keyword>
<reference evidence="3" key="1">
    <citation type="submission" date="2025-08" db="UniProtKB">
        <authorList>
            <consortium name="Ensembl"/>
        </authorList>
    </citation>
    <scope>IDENTIFICATION</scope>
</reference>
<name>A0A8B9N098_9AVES</name>
<dbReference type="GO" id="GO:0030018">
    <property type="term" value="C:Z disc"/>
    <property type="evidence" value="ECO:0007669"/>
    <property type="project" value="InterPro"/>
</dbReference>
<proteinExistence type="predicted"/>
<keyword evidence="1" id="KW-0677">Repeat</keyword>
<dbReference type="PRINTS" id="PR00510">
    <property type="entry name" value="NEBULIN"/>
</dbReference>
<dbReference type="InterPro" id="IPR055297">
    <property type="entry name" value="NEBU/NEBL"/>
</dbReference>
<dbReference type="GO" id="GO:0071691">
    <property type="term" value="P:cardiac muscle thin filament assembly"/>
    <property type="evidence" value="ECO:0007669"/>
    <property type="project" value="TreeGrafter"/>
</dbReference>
<reference evidence="3" key="2">
    <citation type="submission" date="2025-09" db="UniProtKB">
        <authorList>
            <consortium name="Ensembl"/>
        </authorList>
    </citation>
    <scope>IDENTIFICATION</scope>
</reference>
<evidence type="ECO:0000313" key="4">
    <source>
        <dbReference type="Proteomes" id="UP000694541"/>
    </source>
</evidence>
<dbReference type="InterPro" id="IPR013998">
    <property type="entry name" value="Nebulin-like"/>
</dbReference>
<dbReference type="Ensembl" id="ENSANIT00000015626.1">
    <property type="protein sequence ID" value="ENSANIP00000015100.1"/>
    <property type="gene ID" value="ENSANIG00000010217.1"/>
</dbReference>
<sequence length="1141" mass="132007">YEKNKAIADYNVLPATENPLLRQLKAAGNKLYKEAYEQSKGTSMNYCDTPKFQIDTVLKNFSDVKYKDAYQKNILGHYLGSFEDPHHIHCMKVEAMKSDVSKNYKADYEEEKTKCYFPQTITQEYEAIKKLDQCKDVNYKKAYELAKGKLVGFKSLQDDPKLVHYMKVAKMQSEREYKKDYEKTKTKYNIPLDMVNVVGAKKAQEIASNANYKNPLHHYTYLPDAMNVELTKNMMEIQSDNAYKADYNNWMKGIGWIPIGSLEVENAKKAGDALNEKKYRQHPDTIKFTSVVDSPVMVQAKQNSVQLNDVKEVKHKYTLTPDVPQFIQARYNAANVSDYKYKEAYEKAKGKQVGFRSLQDDPKLVHYMNVAKIQSEHEYKKDYEKTKTNYHTPPDMYSIQAAKQSQDIASNAHYKNLIHHYTYLPDAMDVELAKNMMQIQSDNAYKQEYNSWFKGIGWSPLGSLDVETAKKAGDALNEKKYRQHPDTIKFTSVPDSIPMVLAQHNTKQLSDVTYKQEGEKMKHKYTLDPDVPQFIQARVNAFNLSDFKYKESYEKEKGKQVGYRSLQDDPKLVHYMNVAKIQSDREYKKDYEVTKTKYHIPLDMFSVMAAKQAQEAVTNTGYKQPIHNYTLLPDAVNLELSRNVMQLQSDNVYKADFNNWLRGVGWIPIQSLDVEKAKKATEILSERKYRQPPDKLKYSITMDAMEQVLAKQNAKTMNKVRSFFAVLSLSCCQYKYKLAYEKEKGKHIGFRSLEDDPKLVHFMQVAKMQSDREYKKDYEKSKTNFHTPVDMVSVVAAKKAQEVATNANYKNLIHTYNVLPDAMSLELAKNMMQIQSDVNYDESMKGVGWMPLGSLEAEKNKKAMEIVSEKKYRQHPDKLKYSVPMDSMNMVLALNNAKIMDEKVHITPDIPQIALAKANAFNLSDKMYRLSFEESRKKGYDLRADAIPIKAAKASRDIASDYKYKLGYEQDKGKLVGFRSLQDDPKLVHYMQVAKMQSDREYKKAYETSKTHYQTPSDALSIVAAKEAQDRVTNTNYKRLIHQYMLLPDAMSLELYRNMNQIQSDNEYKQDYNEWFKGIGWSPAGSLDVEKSKKATEIASDRKYRQHPSMFPFTKKNDAMDMVLAKQNANIMNKVSIYGEN</sequence>
<protein>
    <recommendedName>
        <fullName evidence="5">Nebulin</fullName>
    </recommendedName>
</protein>
<evidence type="ECO:0008006" key="5">
    <source>
        <dbReference type="Google" id="ProtNLM"/>
    </source>
</evidence>
<dbReference type="Pfam" id="PF00880">
    <property type="entry name" value="Nebulin"/>
    <property type="match status" value="13"/>
</dbReference>
<evidence type="ECO:0000256" key="1">
    <source>
        <dbReference type="ARBA" id="ARBA00022737"/>
    </source>
</evidence>
<evidence type="ECO:0000313" key="3">
    <source>
        <dbReference type="Ensembl" id="ENSANIP00000015100.1"/>
    </source>
</evidence>
<dbReference type="InterPro" id="IPR000900">
    <property type="entry name" value="Nebulin_repeat"/>
</dbReference>
<dbReference type="AlphaFoldDB" id="A0A8B9N098"/>